<sequence>MRTLSELLGVDLAEALSEGSNLGCAKELQFDNDNSFGFDDTVVGGGYEEEVEDGMEMEYEDGGVSGGGENVGGSSVVTPKRKVLVDTFVGEEEELEPPAISMVFGSWDVVDSYFWRYARQKGFGIVRAASSWAKVKSELGDGKFCKHRRNAK</sequence>
<accession>A0A803L9Y4</accession>
<dbReference type="EnsemblPlants" id="AUR62008673-RA">
    <property type="protein sequence ID" value="AUR62008673-RA:cds"/>
    <property type="gene ID" value="AUR62008673"/>
</dbReference>
<reference evidence="1" key="2">
    <citation type="submission" date="2021-03" db="UniProtKB">
        <authorList>
            <consortium name="EnsemblPlants"/>
        </authorList>
    </citation>
    <scope>IDENTIFICATION</scope>
</reference>
<proteinExistence type="predicted"/>
<dbReference type="Gramene" id="AUR62008673-RA">
    <property type="protein sequence ID" value="AUR62008673-RA:cds"/>
    <property type="gene ID" value="AUR62008673"/>
</dbReference>
<reference evidence="1" key="1">
    <citation type="journal article" date="2017" name="Nature">
        <title>The genome of Chenopodium quinoa.</title>
        <authorList>
            <person name="Jarvis D.E."/>
            <person name="Ho Y.S."/>
            <person name="Lightfoot D.J."/>
            <person name="Schmoeckel S.M."/>
            <person name="Li B."/>
            <person name="Borm T.J.A."/>
            <person name="Ohyanagi H."/>
            <person name="Mineta K."/>
            <person name="Michell C.T."/>
            <person name="Saber N."/>
            <person name="Kharbatia N.M."/>
            <person name="Rupper R.R."/>
            <person name="Sharp A.R."/>
            <person name="Dally N."/>
            <person name="Boughton B.A."/>
            <person name="Woo Y.H."/>
            <person name="Gao G."/>
            <person name="Schijlen E.G.W.M."/>
            <person name="Guo X."/>
            <person name="Momin A.A."/>
            <person name="Negrao S."/>
            <person name="Al-Babili S."/>
            <person name="Gehring C."/>
            <person name="Roessner U."/>
            <person name="Jung C."/>
            <person name="Murphy K."/>
            <person name="Arold S.T."/>
            <person name="Gojobori T."/>
            <person name="van der Linden C.G."/>
            <person name="van Loo E.N."/>
            <person name="Jellen E.N."/>
            <person name="Maughan P.J."/>
            <person name="Tester M."/>
        </authorList>
    </citation>
    <scope>NUCLEOTIDE SEQUENCE [LARGE SCALE GENOMIC DNA]</scope>
    <source>
        <strain evidence="1">cv. PI 614886</strain>
    </source>
</reference>
<evidence type="ECO:0000313" key="1">
    <source>
        <dbReference type="EnsemblPlants" id="AUR62008673-RA:cds"/>
    </source>
</evidence>
<keyword evidence="2" id="KW-1185">Reference proteome</keyword>
<name>A0A803L9Y4_CHEQI</name>
<organism evidence="1 2">
    <name type="scientific">Chenopodium quinoa</name>
    <name type="common">Quinoa</name>
    <dbReference type="NCBI Taxonomy" id="63459"/>
    <lineage>
        <taxon>Eukaryota</taxon>
        <taxon>Viridiplantae</taxon>
        <taxon>Streptophyta</taxon>
        <taxon>Embryophyta</taxon>
        <taxon>Tracheophyta</taxon>
        <taxon>Spermatophyta</taxon>
        <taxon>Magnoliopsida</taxon>
        <taxon>eudicotyledons</taxon>
        <taxon>Gunneridae</taxon>
        <taxon>Pentapetalae</taxon>
        <taxon>Caryophyllales</taxon>
        <taxon>Chenopodiaceae</taxon>
        <taxon>Chenopodioideae</taxon>
        <taxon>Atripliceae</taxon>
        <taxon>Chenopodium</taxon>
    </lineage>
</organism>
<dbReference type="Proteomes" id="UP000596660">
    <property type="component" value="Unplaced"/>
</dbReference>
<evidence type="ECO:0000313" key="2">
    <source>
        <dbReference type="Proteomes" id="UP000596660"/>
    </source>
</evidence>
<dbReference type="AlphaFoldDB" id="A0A803L9Y4"/>
<protein>
    <submittedName>
        <fullName evidence="1">Uncharacterized protein</fullName>
    </submittedName>
</protein>